<keyword evidence="2" id="KW-0805">Transcription regulation</keyword>
<gene>
    <name evidence="6" type="ORF">Aru02nite_69900</name>
</gene>
<dbReference type="InterPro" id="IPR036388">
    <property type="entry name" value="WH-like_DNA-bd_sf"/>
</dbReference>
<accession>A0A8J3NEI6</accession>
<keyword evidence="7" id="KW-1185">Reference proteome</keyword>
<dbReference type="AlphaFoldDB" id="A0A8J3NEI6"/>
<evidence type="ECO:0000256" key="1">
    <source>
        <dbReference type="ARBA" id="ARBA00009437"/>
    </source>
</evidence>
<keyword evidence="3" id="KW-0238">DNA-binding</keyword>
<dbReference type="Pfam" id="PF03466">
    <property type="entry name" value="LysR_substrate"/>
    <property type="match status" value="1"/>
</dbReference>
<dbReference type="InterPro" id="IPR036390">
    <property type="entry name" value="WH_DNA-bd_sf"/>
</dbReference>
<dbReference type="Proteomes" id="UP000612808">
    <property type="component" value="Unassembled WGS sequence"/>
</dbReference>
<evidence type="ECO:0000256" key="3">
    <source>
        <dbReference type="ARBA" id="ARBA00023125"/>
    </source>
</evidence>
<feature type="domain" description="HTH lysR-type" evidence="5">
    <location>
        <begin position="1"/>
        <end position="58"/>
    </location>
</feature>
<protein>
    <submittedName>
        <fullName evidence="6">Transcriptional regulator</fullName>
    </submittedName>
</protein>
<dbReference type="PANTHER" id="PTHR30126">
    <property type="entry name" value="HTH-TYPE TRANSCRIPTIONAL REGULATOR"/>
    <property type="match status" value="1"/>
</dbReference>
<dbReference type="RefSeq" id="WP_203664713.1">
    <property type="nucleotide sequence ID" value="NZ_BAAAZM010000027.1"/>
</dbReference>
<evidence type="ECO:0000313" key="6">
    <source>
        <dbReference type="EMBL" id="GID16101.1"/>
    </source>
</evidence>
<evidence type="ECO:0000313" key="7">
    <source>
        <dbReference type="Proteomes" id="UP000612808"/>
    </source>
</evidence>
<dbReference type="EMBL" id="BOMB01000052">
    <property type="protein sequence ID" value="GID16101.1"/>
    <property type="molecule type" value="Genomic_DNA"/>
</dbReference>
<dbReference type="PRINTS" id="PR00039">
    <property type="entry name" value="HTHLYSR"/>
</dbReference>
<evidence type="ECO:0000256" key="2">
    <source>
        <dbReference type="ARBA" id="ARBA00023015"/>
    </source>
</evidence>
<dbReference type="SUPFAM" id="SSF53850">
    <property type="entry name" value="Periplasmic binding protein-like II"/>
    <property type="match status" value="1"/>
</dbReference>
<sequence length="290" mass="31420">MNLTYLRAFHAVATEGSFVRAAASLHVSQPTLSEQVRALERAYGVLLFERAGRRVTRTELGTELLDVTRQLFGLADDADRILGSARELHAGRLRICADAPVHVMPLLAALRDRHPGVRVALTTGNSEQSLTALRERRVDVAITASDGATAAGLHSAVLRRDPVVAYVSHRHPLADRTGVELAELARHQLIVREHGSTTRRVLEQGLAAVGRSLADWPDLIEVDSREAVHAAVAVGLGVGVVTERELPHDPRVGVLDLTDLDLTATERLVCRADGRRSRLVRAVFDLAGVA</sequence>
<name>A0A8J3NEI6_9ACTN</name>
<dbReference type="PANTHER" id="PTHR30126:SF94">
    <property type="entry name" value="LYSR FAMILY TRANSCRIPTIONAL REGULATOR"/>
    <property type="match status" value="1"/>
</dbReference>
<reference evidence="6" key="1">
    <citation type="submission" date="2021-01" db="EMBL/GenBank/DDBJ databases">
        <title>Whole genome shotgun sequence of Actinocatenispora rupis NBRC 107355.</title>
        <authorList>
            <person name="Komaki H."/>
            <person name="Tamura T."/>
        </authorList>
    </citation>
    <scope>NUCLEOTIDE SEQUENCE</scope>
    <source>
        <strain evidence="6">NBRC 107355</strain>
    </source>
</reference>
<dbReference type="Gene3D" id="1.10.10.10">
    <property type="entry name" value="Winged helix-like DNA-binding domain superfamily/Winged helix DNA-binding domain"/>
    <property type="match status" value="1"/>
</dbReference>
<dbReference type="InterPro" id="IPR005119">
    <property type="entry name" value="LysR_subst-bd"/>
</dbReference>
<dbReference type="Pfam" id="PF00126">
    <property type="entry name" value="HTH_1"/>
    <property type="match status" value="1"/>
</dbReference>
<comment type="similarity">
    <text evidence="1">Belongs to the LysR transcriptional regulatory family.</text>
</comment>
<keyword evidence="4" id="KW-0804">Transcription</keyword>
<dbReference type="SUPFAM" id="SSF46785">
    <property type="entry name" value="Winged helix' DNA-binding domain"/>
    <property type="match status" value="1"/>
</dbReference>
<dbReference type="PROSITE" id="PS50931">
    <property type="entry name" value="HTH_LYSR"/>
    <property type="match status" value="1"/>
</dbReference>
<dbReference type="InterPro" id="IPR000847">
    <property type="entry name" value="LysR_HTH_N"/>
</dbReference>
<dbReference type="Gene3D" id="3.40.190.290">
    <property type="match status" value="1"/>
</dbReference>
<dbReference type="GO" id="GO:0000976">
    <property type="term" value="F:transcription cis-regulatory region binding"/>
    <property type="evidence" value="ECO:0007669"/>
    <property type="project" value="TreeGrafter"/>
</dbReference>
<organism evidence="6 7">
    <name type="scientific">Actinocatenispora rupis</name>
    <dbReference type="NCBI Taxonomy" id="519421"/>
    <lineage>
        <taxon>Bacteria</taxon>
        <taxon>Bacillati</taxon>
        <taxon>Actinomycetota</taxon>
        <taxon>Actinomycetes</taxon>
        <taxon>Micromonosporales</taxon>
        <taxon>Micromonosporaceae</taxon>
        <taxon>Actinocatenispora</taxon>
    </lineage>
</organism>
<dbReference type="GO" id="GO:0003700">
    <property type="term" value="F:DNA-binding transcription factor activity"/>
    <property type="evidence" value="ECO:0007669"/>
    <property type="project" value="InterPro"/>
</dbReference>
<comment type="caution">
    <text evidence="6">The sequence shown here is derived from an EMBL/GenBank/DDBJ whole genome shotgun (WGS) entry which is preliminary data.</text>
</comment>
<proteinExistence type="inferred from homology"/>
<evidence type="ECO:0000259" key="5">
    <source>
        <dbReference type="PROSITE" id="PS50931"/>
    </source>
</evidence>
<evidence type="ECO:0000256" key="4">
    <source>
        <dbReference type="ARBA" id="ARBA00023163"/>
    </source>
</evidence>
<dbReference type="FunFam" id="1.10.10.10:FF:000001">
    <property type="entry name" value="LysR family transcriptional regulator"/>
    <property type="match status" value="1"/>
</dbReference>